<keyword evidence="4" id="KW-1185">Reference proteome</keyword>
<feature type="domain" description="Plastocyanin-like" evidence="2">
    <location>
        <begin position="1"/>
        <end position="22"/>
    </location>
</feature>
<accession>A0A9D4I128</accession>
<dbReference type="GO" id="GO:0005507">
    <property type="term" value="F:copper ion binding"/>
    <property type="evidence" value="ECO:0007669"/>
    <property type="project" value="InterPro"/>
</dbReference>
<dbReference type="InterPro" id="IPR008972">
    <property type="entry name" value="Cupredoxin"/>
</dbReference>
<dbReference type="Proteomes" id="UP000828390">
    <property type="component" value="Unassembled WGS sequence"/>
</dbReference>
<dbReference type="GO" id="GO:0016491">
    <property type="term" value="F:oxidoreductase activity"/>
    <property type="evidence" value="ECO:0007669"/>
    <property type="project" value="InterPro"/>
</dbReference>
<evidence type="ECO:0000256" key="1">
    <source>
        <dbReference type="ARBA" id="ARBA00022723"/>
    </source>
</evidence>
<dbReference type="InterPro" id="IPR002355">
    <property type="entry name" value="Cu_oxidase_Cu_BS"/>
</dbReference>
<gene>
    <name evidence="3" type="ORF">DPMN_046649</name>
</gene>
<dbReference type="AlphaFoldDB" id="A0A9D4I128"/>
<protein>
    <recommendedName>
        <fullName evidence="2">Plastocyanin-like domain-containing protein</fullName>
    </recommendedName>
</protein>
<dbReference type="Gene3D" id="2.60.40.420">
    <property type="entry name" value="Cupredoxins - blue copper proteins"/>
    <property type="match status" value="1"/>
</dbReference>
<name>A0A9D4I128_DREPO</name>
<reference evidence="3" key="2">
    <citation type="submission" date="2020-11" db="EMBL/GenBank/DDBJ databases">
        <authorList>
            <person name="McCartney M.A."/>
            <person name="Auch B."/>
            <person name="Kono T."/>
            <person name="Mallez S."/>
            <person name="Becker A."/>
            <person name="Gohl D.M."/>
            <person name="Silverstein K.A.T."/>
            <person name="Koren S."/>
            <person name="Bechman K.B."/>
            <person name="Herman A."/>
            <person name="Abrahante J.E."/>
            <person name="Garbe J."/>
        </authorList>
    </citation>
    <scope>NUCLEOTIDE SEQUENCE</scope>
    <source>
        <strain evidence="3">Duluth1</strain>
        <tissue evidence="3">Whole animal</tissue>
    </source>
</reference>
<dbReference type="EMBL" id="JAIWYP010000011">
    <property type="protein sequence ID" value="KAH3739957.1"/>
    <property type="molecule type" value="Genomic_DNA"/>
</dbReference>
<proteinExistence type="predicted"/>
<organism evidence="3 4">
    <name type="scientific">Dreissena polymorpha</name>
    <name type="common">Zebra mussel</name>
    <name type="synonym">Mytilus polymorpha</name>
    <dbReference type="NCBI Taxonomy" id="45954"/>
    <lineage>
        <taxon>Eukaryota</taxon>
        <taxon>Metazoa</taxon>
        <taxon>Spiralia</taxon>
        <taxon>Lophotrochozoa</taxon>
        <taxon>Mollusca</taxon>
        <taxon>Bivalvia</taxon>
        <taxon>Autobranchia</taxon>
        <taxon>Heteroconchia</taxon>
        <taxon>Euheterodonta</taxon>
        <taxon>Imparidentia</taxon>
        <taxon>Neoheterodontei</taxon>
        <taxon>Myida</taxon>
        <taxon>Dreissenoidea</taxon>
        <taxon>Dreissenidae</taxon>
        <taxon>Dreissena</taxon>
    </lineage>
</organism>
<reference evidence="3" key="1">
    <citation type="journal article" date="2019" name="bioRxiv">
        <title>The Genome of the Zebra Mussel, Dreissena polymorpha: A Resource for Invasive Species Research.</title>
        <authorList>
            <person name="McCartney M.A."/>
            <person name="Auch B."/>
            <person name="Kono T."/>
            <person name="Mallez S."/>
            <person name="Zhang Y."/>
            <person name="Obille A."/>
            <person name="Becker A."/>
            <person name="Abrahante J.E."/>
            <person name="Garbe J."/>
            <person name="Badalamenti J.P."/>
            <person name="Herman A."/>
            <person name="Mangelson H."/>
            <person name="Liachko I."/>
            <person name="Sullivan S."/>
            <person name="Sone E.D."/>
            <person name="Koren S."/>
            <person name="Silverstein K.A.T."/>
            <person name="Beckman K.B."/>
            <person name="Gohl D.M."/>
        </authorList>
    </citation>
    <scope>NUCLEOTIDE SEQUENCE</scope>
    <source>
        <strain evidence="3">Duluth1</strain>
        <tissue evidence="3">Whole animal</tissue>
    </source>
</reference>
<comment type="caution">
    <text evidence="3">The sequence shown here is derived from an EMBL/GenBank/DDBJ whole genome shotgun (WGS) entry which is preliminary data.</text>
</comment>
<evidence type="ECO:0000259" key="2">
    <source>
        <dbReference type="Pfam" id="PF07731"/>
    </source>
</evidence>
<dbReference type="PROSITE" id="PS00080">
    <property type="entry name" value="MULTICOPPER_OXIDASE2"/>
    <property type="match status" value="1"/>
</dbReference>
<evidence type="ECO:0000313" key="4">
    <source>
        <dbReference type="Proteomes" id="UP000828390"/>
    </source>
</evidence>
<dbReference type="InterPro" id="IPR011706">
    <property type="entry name" value="Cu-oxidase_C"/>
</dbReference>
<sequence>MWFLHCHIDLHNTNGMGMVIDKGDTKPTTPMGFPVCRNFEFKGSVLKENNNIS</sequence>
<evidence type="ECO:0000313" key="3">
    <source>
        <dbReference type="EMBL" id="KAH3739957.1"/>
    </source>
</evidence>
<dbReference type="SUPFAM" id="SSF49503">
    <property type="entry name" value="Cupredoxins"/>
    <property type="match status" value="1"/>
</dbReference>
<dbReference type="Pfam" id="PF07731">
    <property type="entry name" value="Cu-oxidase_2"/>
    <property type="match status" value="1"/>
</dbReference>
<keyword evidence="1" id="KW-0479">Metal-binding</keyword>